<dbReference type="Gene3D" id="2.60.120.260">
    <property type="entry name" value="Galactose-binding domain-like"/>
    <property type="match status" value="1"/>
</dbReference>
<organism evidence="5 6">
    <name type="scientific">Novipirellula herctigrandis</name>
    <dbReference type="NCBI Taxonomy" id="2527986"/>
    <lineage>
        <taxon>Bacteria</taxon>
        <taxon>Pseudomonadati</taxon>
        <taxon>Planctomycetota</taxon>
        <taxon>Planctomycetia</taxon>
        <taxon>Pirellulales</taxon>
        <taxon>Pirellulaceae</taxon>
        <taxon>Novipirellula</taxon>
    </lineage>
</organism>
<comment type="caution">
    <text evidence="5">The sequence shown here is derived from an EMBL/GenBank/DDBJ whole genome shotgun (WGS) entry which is preliminary data.</text>
</comment>
<sequence precursor="true">MMPPPRFIAVSLIAMLLLFSSANAQEQAVSKSSISTTQTNVFPASDPTNSGGWVLNESVSDEFDGDDIDQSKWFVQGASGDYYIWKGRAPSQFAPHNVRVDDGKLKLRSQWEPEFKFAEDEGHEGNTYAWHDGKHIPVTTAGVITRNRFLYGYMEAKTKAADATMTSSFWAIGYESELDIYEQMGKPKTQGDIHDNTLKSSVHDWSPPAKRPTRKFGDKRKLPFRVADDFHVYGCEWGEDYLKCFVDGELVYETTQEEVGDDWVLTNPLEIWFDSEVFVWLGLPDKDQLPVDYEIEYLRVWQKPNANLIDRTLFGFEGPILFQESPKPLNLVPESSRENDYQKFWNIDLQAAKYLSIVRDENSISGQKSLRFLHEDDLTVTDVAAVGPKGSVRLPTGDYSLSMNVWIKLNSNLKSIRVALEDPGLELPAFDVSDVEPGKWVTLEQKFSKENPSNSNDRMRIAIDDGDATESCSLIYIDDIAITRADEK</sequence>
<dbReference type="AlphaFoldDB" id="A0A5C5ZAS4"/>
<comment type="similarity">
    <text evidence="1">Belongs to the glycosyl hydrolase 16 family.</text>
</comment>
<evidence type="ECO:0000313" key="5">
    <source>
        <dbReference type="EMBL" id="TWT83633.1"/>
    </source>
</evidence>
<dbReference type="Gene3D" id="2.60.120.200">
    <property type="match status" value="1"/>
</dbReference>
<accession>A0A5C5ZAS4</accession>
<gene>
    <name evidence="5" type="primary">porA_2</name>
    <name evidence="5" type="ORF">CA13_51000</name>
</gene>
<dbReference type="SUPFAM" id="SSF49899">
    <property type="entry name" value="Concanavalin A-like lectins/glucanases"/>
    <property type="match status" value="1"/>
</dbReference>
<keyword evidence="5" id="KW-0326">Glycosidase</keyword>
<evidence type="ECO:0000313" key="6">
    <source>
        <dbReference type="Proteomes" id="UP000315010"/>
    </source>
</evidence>
<dbReference type="PANTHER" id="PTHR10963">
    <property type="entry name" value="GLYCOSYL HYDROLASE-RELATED"/>
    <property type="match status" value="1"/>
</dbReference>
<dbReference type="GO" id="GO:0005975">
    <property type="term" value="P:carbohydrate metabolic process"/>
    <property type="evidence" value="ECO:0007669"/>
    <property type="project" value="InterPro"/>
</dbReference>
<dbReference type="RefSeq" id="WP_419194741.1">
    <property type="nucleotide sequence ID" value="NZ_SJPJ01000001.1"/>
</dbReference>
<feature type="chain" id="PRO_5023134007" evidence="3">
    <location>
        <begin position="25"/>
        <end position="488"/>
    </location>
</feature>
<keyword evidence="5" id="KW-0378">Hydrolase</keyword>
<evidence type="ECO:0000256" key="2">
    <source>
        <dbReference type="SAM" id="MobiDB-lite"/>
    </source>
</evidence>
<feature type="region of interest" description="Disordered" evidence="2">
    <location>
        <begin position="32"/>
        <end position="56"/>
    </location>
</feature>
<keyword evidence="3" id="KW-0732">Signal</keyword>
<dbReference type="EMBL" id="SJPJ01000001">
    <property type="protein sequence ID" value="TWT83633.1"/>
    <property type="molecule type" value="Genomic_DNA"/>
</dbReference>
<dbReference type="Proteomes" id="UP000315010">
    <property type="component" value="Unassembled WGS sequence"/>
</dbReference>
<reference evidence="5 6" key="1">
    <citation type="submission" date="2019-02" db="EMBL/GenBank/DDBJ databases">
        <title>Deep-cultivation of Planctomycetes and their phenomic and genomic characterization uncovers novel biology.</title>
        <authorList>
            <person name="Wiegand S."/>
            <person name="Jogler M."/>
            <person name="Boedeker C."/>
            <person name="Pinto D."/>
            <person name="Vollmers J."/>
            <person name="Rivas-Marin E."/>
            <person name="Kohn T."/>
            <person name="Peeters S.H."/>
            <person name="Heuer A."/>
            <person name="Rast P."/>
            <person name="Oberbeckmann S."/>
            <person name="Bunk B."/>
            <person name="Jeske O."/>
            <person name="Meyerdierks A."/>
            <person name="Storesund J.E."/>
            <person name="Kallscheuer N."/>
            <person name="Luecker S."/>
            <person name="Lage O.M."/>
            <person name="Pohl T."/>
            <person name="Merkel B.J."/>
            <person name="Hornburger P."/>
            <person name="Mueller R.-W."/>
            <person name="Bruemmer F."/>
            <person name="Labrenz M."/>
            <person name="Spormann A.M."/>
            <person name="Op Den Camp H."/>
            <person name="Overmann J."/>
            <person name="Amann R."/>
            <person name="Jetten M.S.M."/>
            <person name="Mascher T."/>
            <person name="Medema M.H."/>
            <person name="Devos D.P."/>
            <person name="Kaster A.-K."/>
            <person name="Ovreas L."/>
            <person name="Rohde M."/>
            <person name="Galperin M.Y."/>
            <person name="Jogler C."/>
        </authorList>
    </citation>
    <scope>NUCLEOTIDE SEQUENCE [LARGE SCALE GENOMIC DNA]</scope>
    <source>
        <strain evidence="5 6">CA13</strain>
    </source>
</reference>
<dbReference type="Pfam" id="PF00722">
    <property type="entry name" value="Glyco_hydro_16"/>
    <property type="match status" value="1"/>
</dbReference>
<keyword evidence="6" id="KW-1185">Reference proteome</keyword>
<name>A0A5C5ZAS4_9BACT</name>
<evidence type="ECO:0000259" key="4">
    <source>
        <dbReference type="PROSITE" id="PS51762"/>
    </source>
</evidence>
<dbReference type="PANTHER" id="PTHR10963:SF55">
    <property type="entry name" value="GLYCOSIDE HYDROLASE FAMILY 16 PROTEIN"/>
    <property type="match status" value="1"/>
</dbReference>
<dbReference type="InterPro" id="IPR050546">
    <property type="entry name" value="Glycosyl_Hydrlase_16"/>
</dbReference>
<feature type="compositionally biased region" description="Polar residues" evidence="2">
    <location>
        <begin position="32"/>
        <end position="51"/>
    </location>
</feature>
<dbReference type="InterPro" id="IPR000757">
    <property type="entry name" value="Beta-glucanase-like"/>
</dbReference>
<evidence type="ECO:0000256" key="3">
    <source>
        <dbReference type="SAM" id="SignalP"/>
    </source>
</evidence>
<dbReference type="EC" id="3.2.1.178" evidence="5"/>
<protein>
    <submittedName>
        <fullName evidence="5">Beta-porphyranase A</fullName>
        <ecNumber evidence="5">3.2.1.178</ecNumber>
    </submittedName>
</protein>
<feature type="signal peptide" evidence="3">
    <location>
        <begin position="1"/>
        <end position="24"/>
    </location>
</feature>
<dbReference type="PROSITE" id="PS51762">
    <property type="entry name" value="GH16_2"/>
    <property type="match status" value="1"/>
</dbReference>
<dbReference type="GO" id="GO:0004553">
    <property type="term" value="F:hydrolase activity, hydrolyzing O-glycosyl compounds"/>
    <property type="evidence" value="ECO:0007669"/>
    <property type="project" value="InterPro"/>
</dbReference>
<evidence type="ECO:0000256" key="1">
    <source>
        <dbReference type="ARBA" id="ARBA00006865"/>
    </source>
</evidence>
<dbReference type="InterPro" id="IPR013320">
    <property type="entry name" value="ConA-like_dom_sf"/>
</dbReference>
<feature type="domain" description="GH16" evidence="4">
    <location>
        <begin position="36"/>
        <end position="306"/>
    </location>
</feature>
<proteinExistence type="inferred from homology"/>